<protein>
    <recommendedName>
        <fullName evidence="4">FtsX-like permease family protein</fullName>
    </recommendedName>
</protein>
<dbReference type="EMBL" id="JXSQ01000018">
    <property type="protein sequence ID" value="KIP51977.1"/>
    <property type="molecule type" value="Genomic_DNA"/>
</dbReference>
<dbReference type="AlphaFoldDB" id="A0A0D0ILG9"/>
<feature type="transmembrane region" description="Helical" evidence="1">
    <location>
        <begin position="198"/>
        <end position="218"/>
    </location>
</feature>
<feature type="transmembrane region" description="Helical" evidence="1">
    <location>
        <begin position="230"/>
        <end position="251"/>
    </location>
</feature>
<evidence type="ECO:0008006" key="4">
    <source>
        <dbReference type="Google" id="ProtNLM"/>
    </source>
</evidence>
<feature type="transmembrane region" description="Helical" evidence="1">
    <location>
        <begin position="284"/>
        <end position="304"/>
    </location>
</feature>
<feature type="transmembrane region" description="Helical" evidence="1">
    <location>
        <begin position="414"/>
        <end position="436"/>
    </location>
</feature>
<gene>
    <name evidence="2" type="ORF">SD72_12160</name>
</gene>
<evidence type="ECO:0000256" key="1">
    <source>
        <dbReference type="SAM" id="Phobius"/>
    </source>
</evidence>
<dbReference type="RefSeq" id="WP_042544736.1">
    <property type="nucleotide sequence ID" value="NZ_JXSQ01000018.1"/>
</dbReference>
<feature type="transmembrane region" description="Helical" evidence="1">
    <location>
        <begin position="99"/>
        <end position="120"/>
    </location>
</feature>
<reference evidence="2 3" key="1">
    <citation type="submission" date="2015-01" db="EMBL/GenBank/DDBJ databases">
        <title>Draft genome sequence of Leucobacter komagatae strain VKM ST2845.</title>
        <authorList>
            <person name="Karlyshev A.V."/>
            <person name="Kudryashova E.B."/>
        </authorList>
    </citation>
    <scope>NUCLEOTIDE SEQUENCE [LARGE SCALE GENOMIC DNA]</scope>
    <source>
        <strain evidence="2 3">VKM ST2845</strain>
    </source>
</reference>
<organism evidence="2 3">
    <name type="scientific">Leucobacter komagatae</name>
    <dbReference type="NCBI Taxonomy" id="55969"/>
    <lineage>
        <taxon>Bacteria</taxon>
        <taxon>Bacillati</taxon>
        <taxon>Actinomycetota</taxon>
        <taxon>Actinomycetes</taxon>
        <taxon>Micrococcales</taxon>
        <taxon>Microbacteriaceae</taxon>
        <taxon>Leucobacter</taxon>
    </lineage>
</organism>
<accession>A0A0D0ILG9</accession>
<keyword evidence="1" id="KW-0472">Membrane</keyword>
<feature type="transmembrane region" description="Helical" evidence="1">
    <location>
        <begin position="365"/>
        <end position="394"/>
    </location>
</feature>
<feature type="transmembrane region" description="Helical" evidence="1">
    <location>
        <begin position="316"/>
        <end position="344"/>
    </location>
</feature>
<name>A0A0D0ILG9_9MICO</name>
<comment type="caution">
    <text evidence="2">The sequence shown here is derived from an EMBL/GenBank/DDBJ whole genome shotgun (WGS) entry which is preliminary data.</text>
</comment>
<keyword evidence="1" id="KW-0812">Transmembrane</keyword>
<feature type="transmembrane region" description="Helical" evidence="1">
    <location>
        <begin position="12"/>
        <end position="37"/>
    </location>
</feature>
<keyword evidence="3" id="KW-1185">Reference proteome</keyword>
<dbReference type="Proteomes" id="UP000032120">
    <property type="component" value="Unassembled WGS sequence"/>
</dbReference>
<proteinExistence type="predicted"/>
<dbReference type="OrthoDB" id="3171962at2"/>
<sequence length="449" mass="45225">MTRLVFAELRAGWASWVGVVFVAAVASLACGVAISLLETGIHAGPKYLEGFSGGTGAILMFSAPAAIAVTAAITRLAVDLSLPGYARWQLAGVGPVQTAGVVLAQLFVAGLVGGALGFGATTLVAGPVIHSAFADGSGEYAAIPVVTGPLTAGVAIPATVVLVLLGGLRAARAAGRTPALAALREPEARAKRMRWWRWLLLAAAVAGAAWFFSAVFQARTTTELLMTAPLTPVILAVVVVLAGPVVYPFVLRAWTGLVPARASTSWHLARHQARYHLGRSTASITPLFVGASLLGGLFTMSATFDASLRAAGERGVTLGIAQVALMIGGPVLLAAVGAAVVIFMSNRTQGSEQALLRASGAARGVVLATAVWQAVIHVVTAALLAAAVLVATALIDGAALARLGPGIPVVAPGFALALVGVGLALTLAATVLPVLARSRDPLVAGLAAV</sequence>
<feature type="transmembrane region" description="Helical" evidence="1">
    <location>
        <begin position="57"/>
        <end position="78"/>
    </location>
</feature>
<evidence type="ECO:0000313" key="2">
    <source>
        <dbReference type="EMBL" id="KIP51977.1"/>
    </source>
</evidence>
<feature type="transmembrane region" description="Helical" evidence="1">
    <location>
        <begin position="140"/>
        <end position="166"/>
    </location>
</feature>
<dbReference type="PROSITE" id="PS51257">
    <property type="entry name" value="PROKAR_LIPOPROTEIN"/>
    <property type="match status" value="1"/>
</dbReference>
<keyword evidence="1" id="KW-1133">Transmembrane helix</keyword>
<evidence type="ECO:0000313" key="3">
    <source>
        <dbReference type="Proteomes" id="UP000032120"/>
    </source>
</evidence>